<dbReference type="RefSeq" id="WP_039137789.1">
    <property type="nucleotide sequence ID" value="NZ_JSVC01000005.1"/>
</dbReference>
<name>A0A0C1IYV8_9BACT</name>
<dbReference type="AlphaFoldDB" id="A0A0C1IYV8"/>
<dbReference type="Proteomes" id="UP000031408">
    <property type="component" value="Unassembled WGS sequence"/>
</dbReference>
<feature type="modified residue" description="4-aspartylphosphate" evidence="2">
    <location>
        <position position="54"/>
    </location>
</feature>
<evidence type="ECO:0000313" key="5">
    <source>
        <dbReference type="Proteomes" id="UP000031408"/>
    </source>
</evidence>
<reference evidence="4 5" key="1">
    <citation type="submission" date="2014-11" db="EMBL/GenBank/DDBJ databases">
        <title>Genome sequence of Flavihumibacter solisilvae 3-3.</title>
        <authorList>
            <person name="Zhou G."/>
            <person name="Li M."/>
            <person name="Wang G."/>
        </authorList>
    </citation>
    <scope>NUCLEOTIDE SEQUENCE [LARGE SCALE GENOMIC DNA]</scope>
    <source>
        <strain evidence="4 5">3-3</strain>
    </source>
</reference>
<evidence type="ECO:0000313" key="4">
    <source>
        <dbReference type="EMBL" id="KIC95659.1"/>
    </source>
</evidence>
<dbReference type="PANTHER" id="PTHR44591">
    <property type="entry name" value="STRESS RESPONSE REGULATOR PROTEIN 1"/>
    <property type="match status" value="1"/>
</dbReference>
<dbReference type="GO" id="GO:0000160">
    <property type="term" value="P:phosphorelay signal transduction system"/>
    <property type="evidence" value="ECO:0007669"/>
    <property type="project" value="InterPro"/>
</dbReference>
<feature type="domain" description="Response regulatory" evidence="3">
    <location>
        <begin position="6"/>
        <end position="119"/>
    </location>
</feature>
<sequence>MAAAQKIIIAEDDHGIQEVIRLILEGWGYEVIIYRSGLDLIHNKFEVPHLFILDKQLADIDGLDVCKWLKENPATRHIPVIMVSTSPHISKFALKAGADNFLEKPFKMQELKELVEKALL</sequence>
<organism evidence="4 5">
    <name type="scientific">Flavihumibacter solisilvae</name>
    <dbReference type="NCBI Taxonomy" id="1349421"/>
    <lineage>
        <taxon>Bacteria</taxon>
        <taxon>Pseudomonadati</taxon>
        <taxon>Bacteroidota</taxon>
        <taxon>Chitinophagia</taxon>
        <taxon>Chitinophagales</taxon>
        <taxon>Chitinophagaceae</taxon>
        <taxon>Flavihumibacter</taxon>
    </lineage>
</organism>
<evidence type="ECO:0000256" key="1">
    <source>
        <dbReference type="ARBA" id="ARBA00022553"/>
    </source>
</evidence>
<dbReference type="InterPro" id="IPR050595">
    <property type="entry name" value="Bact_response_regulator"/>
</dbReference>
<comment type="caution">
    <text evidence="4">The sequence shown here is derived from an EMBL/GenBank/DDBJ whole genome shotgun (WGS) entry which is preliminary data.</text>
</comment>
<dbReference type="InterPro" id="IPR011006">
    <property type="entry name" value="CheY-like_superfamily"/>
</dbReference>
<keyword evidence="5" id="KW-1185">Reference proteome</keyword>
<evidence type="ECO:0000256" key="2">
    <source>
        <dbReference type="PROSITE-ProRule" id="PRU00169"/>
    </source>
</evidence>
<dbReference type="SMART" id="SM00448">
    <property type="entry name" value="REC"/>
    <property type="match status" value="1"/>
</dbReference>
<dbReference type="EMBL" id="JSVC01000005">
    <property type="protein sequence ID" value="KIC95659.1"/>
    <property type="molecule type" value="Genomic_DNA"/>
</dbReference>
<protein>
    <recommendedName>
        <fullName evidence="3">Response regulatory domain-containing protein</fullName>
    </recommendedName>
</protein>
<proteinExistence type="predicted"/>
<gene>
    <name evidence="4" type="ORF">OI18_05280</name>
</gene>
<dbReference type="STRING" id="1349421.OI18_05280"/>
<dbReference type="PANTHER" id="PTHR44591:SF3">
    <property type="entry name" value="RESPONSE REGULATORY DOMAIN-CONTAINING PROTEIN"/>
    <property type="match status" value="1"/>
</dbReference>
<dbReference type="Gene3D" id="3.40.50.2300">
    <property type="match status" value="1"/>
</dbReference>
<evidence type="ECO:0000259" key="3">
    <source>
        <dbReference type="PROSITE" id="PS50110"/>
    </source>
</evidence>
<keyword evidence="1 2" id="KW-0597">Phosphoprotein</keyword>
<accession>A0A0C1IYV8</accession>
<dbReference type="InterPro" id="IPR001789">
    <property type="entry name" value="Sig_transdc_resp-reg_receiver"/>
</dbReference>
<dbReference type="Pfam" id="PF00072">
    <property type="entry name" value="Response_reg"/>
    <property type="match status" value="1"/>
</dbReference>
<dbReference type="PROSITE" id="PS50110">
    <property type="entry name" value="RESPONSE_REGULATORY"/>
    <property type="match status" value="1"/>
</dbReference>
<dbReference type="OrthoDB" id="9789181at2"/>
<dbReference type="SUPFAM" id="SSF52172">
    <property type="entry name" value="CheY-like"/>
    <property type="match status" value="1"/>
</dbReference>